<organism evidence="2 3">
    <name type="scientific">Amycolatopsis umgeniensis</name>
    <dbReference type="NCBI Taxonomy" id="336628"/>
    <lineage>
        <taxon>Bacteria</taxon>
        <taxon>Bacillati</taxon>
        <taxon>Actinomycetota</taxon>
        <taxon>Actinomycetes</taxon>
        <taxon>Pseudonocardiales</taxon>
        <taxon>Pseudonocardiaceae</taxon>
        <taxon>Amycolatopsis</taxon>
    </lineage>
</organism>
<dbReference type="AlphaFoldDB" id="A0A841B691"/>
<evidence type="ECO:0000313" key="2">
    <source>
        <dbReference type="EMBL" id="MBB5855596.1"/>
    </source>
</evidence>
<proteinExistence type="predicted"/>
<sequence>MPVPHGRHDHPQGDAQHDQVRHHLDRRHDPRGGRNRRYVTETDRGEEGDREVQGVRPRQVRAERAGPVVAEHVVDVGEQEQEQRHDQGQRLDSLQGGER</sequence>
<evidence type="ECO:0000256" key="1">
    <source>
        <dbReference type="SAM" id="MobiDB-lite"/>
    </source>
</evidence>
<reference evidence="2 3" key="1">
    <citation type="submission" date="2020-08" db="EMBL/GenBank/DDBJ databases">
        <title>Sequencing the genomes of 1000 actinobacteria strains.</title>
        <authorList>
            <person name="Klenk H.-P."/>
        </authorList>
    </citation>
    <scope>NUCLEOTIDE SEQUENCE [LARGE SCALE GENOMIC DNA]</scope>
    <source>
        <strain evidence="2 3">DSM 45272</strain>
    </source>
</reference>
<accession>A0A841B691</accession>
<name>A0A841B691_9PSEU</name>
<feature type="region of interest" description="Disordered" evidence="1">
    <location>
        <begin position="1"/>
        <end position="99"/>
    </location>
</feature>
<feature type="compositionally biased region" description="Basic and acidic residues" evidence="1">
    <location>
        <begin position="9"/>
        <end position="53"/>
    </location>
</feature>
<evidence type="ECO:0000313" key="3">
    <source>
        <dbReference type="Proteomes" id="UP000580861"/>
    </source>
</evidence>
<gene>
    <name evidence="2" type="ORF">HDA45_005683</name>
</gene>
<dbReference type="EMBL" id="JACHMX010000001">
    <property type="protein sequence ID" value="MBB5855596.1"/>
    <property type="molecule type" value="Genomic_DNA"/>
</dbReference>
<dbReference type="Proteomes" id="UP000580861">
    <property type="component" value="Unassembled WGS sequence"/>
</dbReference>
<protein>
    <submittedName>
        <fullName evidence="2">Uncharacterized protein</fullName>
    </submittedName>
</protein>
<keyword evidence="3" id="KW-1185">Reference proteome</keyword>
<comment type="caution">
    <text evidence="2">The sequence shown here is derived from an EMBL/GenBank/DDBJ whole genome shotgun (WGS) entry which is preliminary data.</text>
</comment>